<keyword evidence="1" id="KW-1133">Transmembrane helix</keyword>
<comment type="caution">
    <text evidence="3">The sequence shown here is derived from an EMBL/GenBank/DDBJ whole genome shotgun (WGS) entry which is preliminary data.</text>
</comment>
<dbReference type="AlphaFoldDB" id="A0A4R1PU44"/>
<gene>
    <name evidence="3" type="ORF">EV691_101128</name>
</gene>
<feature type="transmembrane region" description="Helical" evidence="1">
    <location>
        <begin position="82"/>
        <end position="101"/>
    </location>
</feature>
<dbReference type="GO" id="GO:0016020">
    <property type="term" value="C:membrane"/>
    <property type="evidence" value="ECO:0007669"/>
    <property type="project" value="TreeGrafter"/>
</dbReference>
<feature type="transmembrane region" description="Helical" evidence="1">
    <location>
        <begin position="142"/>
        <end position="162"/>
    </location>
</feature>
<feature type="transmembrane region" description="Helical" evidence="1">
    <location>
        <begin position="193"/>
        <end position="214"/>
    </location>
</feature>
<feature type="transmembrane region" description="Helical" evidence="1">
    <location>
        <begin position="248"/>
        <end position="265"/>
    </location>
</feature>
<name>A0A4R1PU44_9GAMM</name>
<dbReference type="Pfam" id="PF01757">
    <property type="entry name" value="Acyl_transf_3"/>
    <property type="match status" value="1"/>
</dbReference>
<protein>
    <submittedName>
        <fullName evidence="3">Peptidoglycan/LPS O-acetylase OafA/YrhL</fullName>
    </submittedName>
</protein>
<accession>A0A4R1PU44</accession>
<dbReference type="PANTHER" id="PTHR23028:SF131">
    <property type="entry name" value="BLR2367 PROTEIN"/>
    <property type="match status" value="1"/>
</dbReference>
<evidence type="ECO:0000256" key="1">
    <source>
        <dbReference type="SAM" id="Phobius"/>
    </source>
</evidence>
<evidence type="ECO:0000313" key="3">
    <source>
        <dbReference type="EMBL" id="TCL34693.1"/>
    </source>
</evidence>
<evidence type="ECO:0000259" key="2">
    <source>
        <dbReference type="Pfam" id="PF01757"/>
    </source>
</evidence>
<evidence type="ECO:0000313" key="4">
    <source>
        <dbReference type="Proteomes" id="UP000295169"/>
    </source>
</evidence>
<proteinExistence type="predicted"/>
<feature type="domain" description="Acyltransferase 3" evidence="2">
    <location>
        <begin position="10"/>
        <end position="351"/>
    </location>
</feature>
<keyword evidence="1" id="KW-0812">Transmembrane</keyword>
<feature type="transmembrane region" description="Helical" evidence="1">
    <location>
        <begin position="223"/>
        <end position="242"/>
    </location>
</feature>
<sequence length="378" mass="42477">MLHTERFHVLDSFRGLCALSVVLYHLHVPQSLTELVFFRNAELFVDFFFVLSGFVLAHGYGTKHNIDLKKFLISRTFRIFPLHIAMLLVFILLELAKLLAYRNGVSFGEAPFTANRAVSEILPNLLLVQAWTDATNKLSFNYPSWSISIEYYMYLFFAALTLCGTRPRYIAWTIISASMFLALYAGSEIFTEAAMRGLSSFFAGALAYLVFVFVKNNAPPGRALTMALEPLLLVAACWLVTADIDHKSILTSLVFCCIAIVFAFEQGRISDLLRTPLLTTLGKLSYSIYMTHIAVIFCVIALSIVLQKILGKEFSYMVGEARYLDFGNLILNNFLVFAILAAVILCSTVTYRYIETTGQNIGKRILKARPSPERNLAL</sequence>
<organism evidence="3 4">
    <name type="scientific">Azotobacter chroococcum</name>
    <dbReference type="NCBI Taxonomy" id="353"/>
    <lineage>
        <taxon>Bacteria</taxon>
        <taxon>Pseudomonadati</taxon>
        <taxon>Pseudomonadota</taxon>
        <taxon>Gammaproteobacteria</taxon>
        <taxon>Pseudomonadales</taxon>
        <taxon>Pseudomonadaceae</taxon>
        <taxon>Azotobacter</taxon>
    </lineage>
</organism>
<feature type="transmembrane region" description="Helical" evidence="1">
    <location>
        <begin position="43"/>
        <end position="61"/>
    </location>
</feature>
<feature type="transmembrane region" description="Helical" evidence="1">
    <location>
        <begin position="330"/>
        <end position="354"/>
    </location>
</feature>
<feature type="transmembrane region" description="Helical" evidence="1">
    <location>
        <begin position="286"/>
        <end position="310"/>
    </location>
</feature>
<dbReference type="InterPro" id="IPR050879">
    <property type="entry name" value="Acyltransferase_3"/>
</dbReference>
<dbReference type="PANTHER" id="PTHR23028">
    <property type="entry name" value="ACETYLTRANSFERASE"/>
    <property type="match status" value="1"/>
</dbReference>
<dbReference type="GO" id="GO:0016747">
    <property type="term" value="F:acyltransferase activity, transferring groups other than amino-acyl groups"/>
    <property type="evidence" value="ECO:0007669"/>
    <property type="project" value="InterPro"/>
</dbReference>
<keyword evidence="1" id="KW-0472">Membrane</keyword>
<dbReference type="InterPro" id="IPR002656">
    <property type="entry name" value="Acyl_transf_3_dom"/>
</dbReference>
<feature type="transmembrane region" description="Helical" evidence="1">
    <location>
        <begin position="169"/>
        <end position="187"/>
    </location>
</feature>
<dbReference type="EMBL" id="SMMU01000001">
    <property type="protein sequence ID" value="TCL34693.1"/>
    <property type="molecule type" value="Genomic_DNA"/>
</dbReference>
<reference evidence="3 4" key="1">
    <citation type="submission" date="2019-03" db="EMBL/GenBank/DDBJ databases">
        <title>Genomic Encyclopedia of Type Strains, Phase IV (KMG-IV): sequencing the most valuable type-strain genomes for metagenomic binning, comparative biology and taxonomic classification.</title>
        <authorList>
            <person name="Goeker M."/>
        </authorList>
    </citation>
    <scope>NUCLEOTIDE SEQUENCE [LARGE SCALE GENOMIC DNA]</scope>
    <source>
        <strain evidence="3 4">DSM 2286</strain>
    </source>
</reference>
<dbReference type="Proteomes" id="UP000295169">
    <property type="component" value="Unassembled WGS sequence"/>
</dbReference>
<dbReference type="GO" id="GO:0000271">
    <property type="term" value="P:polysaccharide biosynthetic process"/>
    <property type="evidence" value="ECO:0007669"/>
    <property type="project" value="TreeGrafter"/>
</dbReference>